<protein>
    <submittedName>
        <fullName evidence="1">Uncharacterized protein</fullName>
    </submittedName>
</protein>
<name>A0A8T0VFU6_PANVG</name>
<reference evidence="1" key="1">
    <citation type="submission" date="2020-05" db="EMBL/GenBank/DDBJ databases">
        <title>WGS assembly of Panicum virgatum.</title>
        <authorList>
            <person name="Lovell J.T."/>
            <person name="Jenkins J."/>
            <person name="Shu S."/>
            <person name="Juenger T.E."/>
            <person name="Schmutz J."/>
        </authorList>
    </citation>
    <scope>NUCLEOTIDE SEQUENCE</scope>
    <source>
        <strain evidence="1">AP13</strain>
    </source>
</reference>
<dbReference type="EMBL" id="CM029040">
    <property type="protein sequence ID" value="KAG2633279.1"/>
    <property type="molecule type" value="Genomic_DNA"/>
</dbReference>
<organism evidence="1 2">
    <name type="scientific">Panicum virgatum</name>
    <name type="common">Blackwell switchgrass</name>
    <dbReference type="NCBI Taxonomy" id="38727"/>
    <lineage>
        <taxon>Eukaryota</taxon>
        <taxon>Viridiplantae</taxon>
        <taxon>Streptophyta</taxon>
        <taxon>Embryophyta</taxon>
        <taxon>Tracheophyta</taxon>
        <taxon>Spermatophyta</taxon>
        <taxon>Magnoliopsida</taxon>
        <taxon>Liliopsida</taxon>
        <taxon>Poales</taxon>
        <taxon>Poaceae</taxon>
        <taxon>PACMAD clade</taxon>
        <taxon>Panicoideae</taxon>
        <taxon>Panicodae</taxon>
        <taxon>Paniceae</taxon>
        <taxon>Panicinae</taxon>
        <taxon>Panicum</taxon>
        <taxon>Panicum sect. Hiantes</taxon>
    </lineage>
</organism>
<dbReference type="Proteomes" id="UP000823388">
    <property type="component" value="Chromosome 2N"/>
</dbReference>
<dbReference type="AlphaFoldDB" id="A0A8T0VFU6"/>
<evidence type="ECO:0000313" key="1">
    <source>
        <dbReference type="EMBL" id="KAG2633277.1"/>
    </source>
</evidence>
<evidence type="ECO:0000313" key="2">
    <source>
        <dbReference type="Proteomes" id="UP000823388"/>
    </source>
</evidence>
<proteinExistence type="predicted"/>
<gene>
    <name evidence="1" type="ORF">PVAP13_2NG260300</name>
</gene>
<comment type="caution">
    <text evidence="1">The sequence shown here is derived from an EMBL/GenBank/DDBJ whole genome shotgun (WGS) entry which is preliminary data.</text>
</comment>
<accession>A0A8T0VFU6</accession>
<sequence>MPGRASWLRLAAASNRFRSTRAAARGPLSRRTLFRPPHPVFSPHAPPLFFPGTQRPGSTRPHRAAGCLTSSLPPVVPPPRRTVDAAVRPPHLLALHARPLPHLPKLPLPPKPRPPPLRLSRSTRLHAAAAAAVLPLRPAVRNHLPSAPLQRSRRLLSSLCPDWWRQDRWWHWWRQDRWWRL</sequence>
<dbReference type="EMBL" id="CM029040">
    <property type="protein sequence ID" value="KAG2633276.1"/>
    <property type="molecule type" value="Genomic_DNA"/>
</dbReference>
<dbReference type="EMBL" id="CM029040">
    <property type="protein sequence ID" value="KAG2633277.1"/>
    <property type="molecule type" value="Genomic_DNA"/>
</dbReference>
<dbReference type="EMBL" id="CM029040">
    <property type="protein sequence ID" value="KAG2633280.1"/>
    <property type="molecule type" value="Genomic_DNA"/>
</dbReference>
<keyword evidence="2" id="KW-1185">Reference proteome</keyword>